<dbReference type="Proteomes" id="UP001566132">
    <property type="component" value="Unassembled WGS sequence"/>
</dbReference>
<reference evidence="2 3" key="1">
    <citation type="submission" date="2024-05" db="EMBL/GenBank/DDBJ databases">
        <title>Genetic variation in Jamaican populations of the coffee berry borer (Hypothenemus hampei).</title>
        <authorList>
            <person name="Errbii M."/>
            <person name="Myrie A."/>
        </authorList>
    </citation>
    <scope>NUCLEOTIDE SEQUENCE [LARGE SCALE GENOMIC DNA]</scope>
    <source>
        <strain evidence="2">JA-Hopewell-2020-01-JO</strain>
        <tissue evidence="2">Whole body</tissue>
    </source>
</reference>
<dbReference type="EMBL" id="JBDJPC010000005">
    <property type="protein sequence ID" value="KAL1501673.1"/>
    <property type="molecule type" value="Genomic_DNA"/>
</dbReference>
<proteinExistence type="predicted"/>
<evidence type="ECO:0000313" key="3">
    <source>
        <dbReference type="Proteomes" id="UP001566132"/>
    </source>
</evidence>
<keyword evidence="3" id="KW-1185">Reference proteome</keyword>
<organism evidence="2 3">
    <name type="scientific">Hypothenemus hampei</name>
    <name type="common">Coffee berry borer</name>
    <dbReference type="NCBI Taxonomy" id="57062"/>
    <lineage>
        <taxon>Eukaryota</taxon>
        <taxon>Metazoa</taxon>
        <taxon>Ecdysozoa</taxon>
        <taxon>Arthropoda</taxon>
        <taxon>Hexapoda</taxon>
        <taxon>Insecta</taxon>
        <taxon>Pterygota</taxon>
        <taxon>Neoptera</taxon>
        <taxon>Endopterygota</taxon>
        <taxon>Coleoptera</taxon>
        <taxon>Polyphaga</taxon>
        <taxon>Cucujiformia</taxon>
        <taxon>Curculionidae</taxon>
        <taxon>Scolytinae</taxon>
        <taxon>Hypothenemus</taxon>
    </lineage>
</organism>
<dbReference type="AlphaFoldDB" id="A0ABD1ESB1"/>
<keyword evidence="1" id="KW-0812">Transmembrane</keyword>
<sequence>MEHNPLMENKAFKDTETGTELNKFTTVHGNKATTTCSPEVCRSARQRFQPPDLANNSPWNQKKTYFFIGVIALLILWIIIYTIVSELKLV</sequence>
<protein>
    <submittedName>
        <fullName evidence="2">Uncharacterized protein</fullName>
    </submittedName>
</protein>
<feature type="transmembrane region" description="Helical" evidence="1">
    <location>
        <begin position="65"/>
        <end position="84"/>
    </location>
</feature>
<keyword evidence="1" id="KW-1133">Transmembrane helix</keyword>
<evidence type="ECO:0000313" key="2">
    <source>
        <dbReference type="EMBL" id="KAL1501673.1"/>
    </source>
</evidence>
<accession>A0ABD1ESB1</accession>
<name>A0ABD1ESB1_HYPHA</name>
<keyword evidence="1" id="KW-0472">Membrane</keyword>
<evidence type="ECO:0000256" key="1">
    <source>
        <dbReference type="SAM" id="Phobius"/>
    </source>
</evidence>
<comment type="caution">
    <text evidence="2">The sequence shown here is derived from an EMBL/GenBank/DDBJ whole genome shotgun (WGS) entry which is preliminary data.</text>
</comment>
<gene>
    <name evidence="2" type="ORF">ABEB36_006961</name>
</gene>